<name>A0AAE0YWE9_9GAST</name>
<evidence type="ECO:0000259" key="3">
    <source>
        <dbReference type="PROSITE" id="PS50222"/>
    </source>
</evidence>
<keyword evidence="1" id="KW-0106">Calcium</keyword>
<dbReference type="InterPro" id="IPR018247">
    <property type="entry name" value="EF_Hand_1_Ca_BS"/>
</dbReference>
<feature type="compositionally biased region" description="Basic and acidic residues" evidence="2">
    <location>
        <begin position="883"/>
        <end position="897"/>
    </location>
</feature>
<protein>
    <recommendedName>
        <fullName evidence="3">EF-hand domain-containing protein</fullName>
    </recommendedName>
</protein>
<dbReference type="CDD" id="cd00051">
    <property type="entry name" value="EFh"/>
    <property type="match status" value="1"/>
</dbReference>
<comment type="caution">
    <text evidence="4">The sequence shown here is derived from an EMBL/GenBank/DDBJ whole genome shotgun (WGS) entry which is preliminary data.</text>
</comment>
<dbReference type="SMART" id="SM00054">
    <property type="entry name" value="EFh"/>
    <property type="match status" value="2"/>
</dbReference>
<evidence type="ECO:0000256" key="1">
    <source>
        <dbReference type="ARBA" id="ARBA00022837"/>
    </source>
</evidence>
<dbReference type="InterPro" id="IPR011992">
    <property type="entry name" value="EF-hand-dom_pair"/>
</dbReference>
<feature type="domain" description="EF-hand" evidence="3">
    <location>
        <begin position="726"/>
        <end position="761"/>
    </location>
</feature>
<feature type="region of interest" description="Disordered" evidence="2">
    <location>
        <begin position="804"/>
        <end position="907"/>
    </location>
</feature>
<sequence>MELDVSKIKRTQPLAVKTKPGDQSKNESSLGIRNGPVINDSSSNRSPGKIQNQRKASKELDGRRKDEKSLDKRPETSVGKNRGASLGSSNVSSEEARQPPPNHIPLIVCDEITEGDTPPQTRGFDTGVSADNLLLQCTEPESDIEVSIQEIENEGRTFNFGKQSRIPKGAKDYSPSQAKDLARKSSAADDDPNRITSARSRRGSEYGHGSPKRQGESYVERLAKSRVRNSASQRPKDQQNSVRNEILEADDIYFAKFLEQQSYAKRGLWNSTNFSKHASQFHSTLADLVSEDIRQSPHRSMSFTSTPLSLTDNRKTRKLFSPAEHIEVNDADFDSDGEDKSKSRAKEDVVSIYERACRMAGITSSSRISRELANSRVFLDYAGLNTQDIKAVCVALLSHTTITRLDLSGNELSRQAVQYICELIEENIFITHLILATCQLREKAINSILQTVTNSKNITMLDLSENKLQDEQLELIASMMKTNSNLRELRLSYCDIDEEGGFILSQALEETALEVFDLSWNHLRQRGATAFCMALADNDSIRELDLSWNGLGREGCVGLEASLVKNKYIVQLNLECNRITSESLGHLLKGLEKNSCLETLILSTNPLSTDDAKLIAASLKSATKSTIKVVDIFDVTVDDDFVAMQEELEERGISIYYGNILQRPKKEIKAGPRTLGSFDPILVLFEYMKQQNLRLIDLFRSLDVNRDNAISREELRNGFMSLNMHLPEGVFSAAFTKLDLNSNNFIDIDELKNAHRRVIRQTALMMLRSQRQEKQKEQEGGDRESNRFDLLHEFQKLVKEATAKRKTVKLREESDDEGGLGGGGGGGGGGDHAGRKLSVRPTVMRRGSALTPGSPKNRRPSSGAALLNSSQGHQTNDSQGEGRAAKERNTGHARDMAGRMSPTPEQPSDSALVLNFFCFCRIVAKNHKISFILKKSVVSNAVRSRQYKYGGETLPNGMPNMGEKMQLLKPDAFLFAPLP</sequence>
<feature type="compositionally biased region" description="Polar residues" evidence="2">
    <location>
        <begin position="867"/>
        <end position="879"/>
    </location>
</feature>
<dbReference type="PANTHER" id="PTHR24114:SF50">
    <property type="entry name" value="RNI-LIKE PROTEIN"/>
    <property type="match status" value="1"/>
</dbReference>
<dbReference type="Gene3D" id="1.10.238.10">
    <property type="entry name" value="EF-hand"/>
    <property type="match status" value="1"/>
</dbReference>
<keyword evidence="5" id="KW-1185">Reference proteome</keyword>
<feature type="region of interest" description="Disordered" evidence="2">
    <location>
        <begin position="1"/>
        <end position="127"/>
    </location>
</feature>
<dbReference type="Gene3D" id="3.80.10.10">
    <property type="entry name" value="Ribonuclease Inhibitor"/>
    <property type="match status" value="1"/>
</dbReference>
<gene>
    <name evidence="4" type="ORF">RRG08_004151</name>
</gene>
<proteinExistence type="predicted"/>
<dbReference type="PANTHER" id="PTHR24114">
    <property type="entry name" value="LEUCINE RICH REPEAT FAMILY PROTEIN"/>
    <property type="match status" value="1"/>
</dbReference>
<dbReference type="Pfam" id="PF13202">
    <property type="entry name" value="EF-hand_5"/>
    <property type="match status" value="2"/>
</dbReference>
<dbReference type="Pfam" id="PF13516">
    <property type="entry name" value="LRR_6"/>
    <property type="match status" value="3"/>
</dbReference>
<dbReference type="EMBL" id="JAWDGP010005274">
    <property type="protein sequence ID" value="KAK3758330.1"/>
    <property type="molecule type" value="Genomic_DNA"/>
</dbReference>
<dbReference type="Proteomes" id="UP001283361">
    <property type="component" value="Unassembled WGS sequence"/>
</dbReference>
<evidence type="ECO:0000313" key="5">
    <source>
        <dbReference type="Proteomes" id="UP001283361"/>
    </source>
</evidence>
<feature type="compositionally biased region" description="Basic and acidic residues" evidence="2">
    <location>
        <begin position="180"/>
        <end position="193"/>
    </location>
</feature>
<organism evidence="4 5">
    <name type="scientific">Elysia crispata</name>
    <name type="common">lettuce slug</name>
    <dbReference type="NCBI Taxonomy" id="231223"/>
    <lineage>
        <taxon>Eukaryota</taxon>
        <taxon>Metazoa</taxon>
        <taxon>Spiralia</taxon>
        <taxon>Lophotrochozoa</taxon>
        <taxon>Mollusca</taxon>
        <taxon>Gastropoda</taxon>
        <taxon>Heterobranchia</taxon>
        <taxon>Euthyneura</taxon>
        <taxon>Panpulmonata</taxon>
        <taxon>Sacoglossa</taxon>
        <taxon>Placobranchoidea</taxon>
        <taxon>Plakobranchidae</taxon>
        <taxon>Elysia</taxon>
    </lineage>
</organism>
<dbReference type="InterPro" id="IPR001611">
    <property type="entry name" value="Leu-rich_rpt"/>
</dbReference>
<reference evidence="4" key="1">
    <citation type="journal article" date="2023" name="G3 (Bethesda)">
        <title>A reference genome for the long-term kleptoplast-retaining sea slug Elysia crispata morphotype clarki.</title>
        <authorList>
            <person name="Eastman K.E."/>
            <person name="Pendleton A.L."/>
            <person name="Shaikh M.A."/>
            <person name="Suttiyut T."/>
            <person name="Ogas R."/>
            <person name="Tomko P."/>
            <person name="Gavelis G."/>
            <person name="Widhalm J.R."/>
            <person name="Wisecaver J.H."/>
        </authorList>
    </citation>
    <scope>NUCLEOTIDE SEQUENCE</scope>
    <source>
        <strain evidence="4">ECLA1</strain>
    </source>
</reference>
<evidence type="ECO:0000256" key="2">
    <source>
        <dbReference type="SAM" id="MobiDB-lite"/>
    </source>
</evidence>
<dbReference type="InterPro" id="IPR052394">
    <property type="entry name" value="LRR-containing"/>
</dbReference>
<dbReference type="SUPFAM" id="SSF47473">
    <property type="entry name" value="EF-hand"/>
    <property type="match status" value="1"/>
</dbReference>
<feature type="region of interest" description="Disordered" evidence="2">
    <location>
        <begin position="151"/>
        <end position="218"/>
    </location>
</feature>
<feature type="compositionally biased region" description="Gly residues" evidence="2">
    <location>
        <begin position="819"/>
        <end position="831"/>
    </location>
</feature>
<feature type="domain" description="EF-hand" evidence="3">
    <location>
        <begin position="690"/>
        <end position="725"/>
    </location>
</feature>
<feature type="compositionally biased region" description="Basic and acidic residues" evidence="2">
    <location>
        <begin position="56"/>
        <end position="75"/>
    </location>
</feature>
<evidence type="ECO:0000313" key="4">
    <source>
        <dbReference type="EMBL" id="KAK3758330.1"/>
    </source>
</evidence>
<dbReference type="SUPFAM" id="SSF52047">
    <property type="entry name" value="RNI-like"/>
    <property type="match status" value="1"/>
</dbReference>
<dbReference type="InterPro" id="IPR002048">
    <property type="entry name" value="EF_hand_dom"/>
</dbReference>
<feature type="compositionally biased region" description="Polar residues" evidence="2">
    <location>
        <begin position="39"/>
        <end position="54"/>
    </location>
</feature>
<dbReference type="AlphaFoldDB" id="A0AAE0YWE9"/>
<dbReference type="PROSITE" id="PS50222">
    <property type="entry name" value="EF_HAND_2"/>
    <property type="match status" value="2"/>
</dbReference>
<dbReference type="SMART" id="SM00368">
    <property type="entry name" value="LRR_RI"/>
    <property type="match status" value="7"/>
</dbReference>
<accession>A0AAE0YWE9</accession>
<dbReference type="GO" id="GO:0005509">
    <property type="term" value="F:calcium ion binding"/>
    <property type="evidence" value="ECO:0007669"/>
    <property type="project" value="InterPro"/>
</dbReference>
<dbReference type="InterPro" id="IPR032675">
    <property type="entry name" value="LRR_dom_sf"/>
</dbReference>
<dbReference type="PROSITE" id="PS00018">
    <property type="entry name" value="EF_HAND_1"/>
    <property type="match status" value="2"/>
</dbReference>